<evidence type="ECO:0000256" key="6">
    <source>
        <dbReference type="SAM" id="Phobius"/>
    </source>
</evidence>
<evidence type="ECO:0000256" key="3">
    <source>
        <dbReference type="ARBA" id="ARBA00022692"/>
    </source>
</evidence>
<feature type="transmembrane region" description="Helical" evidence="6">
    <location>
        <begin position="41"/>
        <end position="64"/>
    </location>
</feature>
<dbReference type="STRING" id="863239.GCA_000213935_00822"/>
<dbReference type="GO" id="GO:0016020">
    <property type="term" value="C:membrane"/>
    <property type="evidence" value="ECO:0007669"/>
    <property type="project" value="UniProtKB-SubCell"/>
</dbReference>
<reference evidence="7 8" key="1">
    <citation type="journal article" date="2018" name="Nat. Biotechnol.">
        <title>A standardized bacterial taxonomy based on genome phylogeny substantially revises the tree of life.</title>
        <authorList>
            <person name="Parks D.H."/>
            <person name="Chuvochina M."/>
            <person name="Waite D.W."/>
            <person name="Rinke C."/>
            <person name="Skarshewski A."/>
            <person name="Chaumeil P.A."/>
            <person name="Hugenholtz P."/>
        </authorList>
    </citation>
    <scope>NUCLEOTIDE SEQUENCE [LARGE SCALE GENOMIC DNA]</scope>
    <source>
        <strain evidence="7">UBA11247</strain>
    </source>
</reference>
<dbReference type="SUPFAM" id="SSF118215">
    <property type="entry name" value="Proton glutamate symport protein"/>
    <property type="match status" value="1"/>
</dbReference>
<evidence type="ECO:0000313" key="8">
    <source>
        <dbReference type="Proteomes" id="UP000261739"/>
    </source>
</evidence>
<dbReference type="Proteomes" id="UP000261739">
    <property type="component" value="Unassembled WGS sequence"/>
</dbReference>
<keyword evidence="4 6" id="KW-1133">Transmembrane helix</keyword>
<keyword evidence="5 6" id="KW-0472">Membrane</keyword>
<keyword evidence="3 6" id="KW-0812">Transmembrane</keyword>
<dbReference type="InterPro" id="IPR001991">
    <property type="entry name" value="Na-dicarboxylate_symporter"/>
</dbReference>
<evidence type="ECO:0000256" key="2">
    <source>
        <dbReference type="ARBA" id="ARBA00022448"/>
    </source>
</evidence>
<evidence type="ECO:0000256" key="5">
    <source>
        <dbReference type="ARBA" id="ARBA00023136"/>
    </source>
</evidence>
<comment type="caution">
    <text evidence="7">The sequence shown here is derived from an EMBL/GenBank/DDBJ whole genome shotgun (WGS) entry which is preliminary data.</text>
</comment>
<evidence type="ECO:0000313" key="7">
    <source>
        <dbReference type="EMBL" id="HCT14610.1"/>
    </source>
</evidence>
<accession>A0A3D4T1I1</accession>
<dbReference type="AlphaFoldDB" id="A0A3D4T1I1"/>
<gene>
    <name evidence="7" type="ORF">DIW82_07420</name>
</gene>
<keyword evidence="2" id="KW-0813">Transport</keyword>
<name>A0A3D4T1I1_9CORY</name>
<dbReference type="InterPro" id="IPR036458">
    <property type="entry name" value="Na:dicarbo_symporter_sf"/>
</dbReference>
<sequence>MNTPPMECPSSETRCWGRASSTAQMSAEILTLFFGDMFIRLIQMSIVLLVMASVIAAVLAWGLATLFRPGESMVFNGEIDPSLQEEAEQTGEWQDTILDVISTNAVEAMAKADMLPIIVFSLRFGVALNGRI</sequence>
<evidence type="ECO:0000256" key="1">
    <source>
        <dbReference type="ARBA" id="ARBA00004141"/>
    </source>
</evidence>
<organism evidence="7 8">
    <name type="scientific">Corynebacterium nuruki</name>
    <dbReference type="NCBI Taxonomy" id="1032851"/>
    <lineage>
        <taxon>Bacteria</taxon>
        <taxon>Bacillati</taxon>
        <taxon>Actinomycetota</taxon>
        <taxon>Actinomycetes</taxon>
        <taxon>Mycobacteriales</taxon>
        <taxon>Corynebacteriaceae</taxon>
        <taxon>Corynebacterium</taxon>
    </lineage>
</organism>
<evidence type="ECO:0000256" key="4">
    <source>
        <dbReference type="ARBA" id="ARBA00022989"/>
    </source>
</evidence>
<protein>
    <submittedName>
        <fullName evidence="7">Dicarboxylate/amino acid:cation symporter</fullName>
    </submittedName>
</protein>
<dbReference type="Gene3D" id="1.10.3860.10">
    <property type="entry name" value="Sodium:dicarboxylate symporter"/>
    <property type="match status" value="1"/>
</dbReference>
<dbReference type="EMBL" id="DQID01000193">
    <property type="protein sequence ID" value="HCT14610.1"/>
    <property type="molecule type" value="Genomic_DNA"/>
</dbReference>
<dbReference type="GO" id="GO:0015293">
    <property type="term" value="F:symporter activity"/>
    <property type="evidence" value="ECO:0007669"/>
    <property type="project" value="InterPro"/>
</dbReference>
<comment type="subcellular location">
    <subcellularLocation>
        <location evidence="1">Membrane</location>
        <topology evidence="1">Multi-pass membrane protein</topology>
    </subcellularLocation>
</comment>
<dbReference type="Pfam" id="PF00375">
    <property type="entry name" value="SDF"/>
    <property type="match status" value="1"/>
</dbReference>
<proteinExistence type="predicted"/>